<name>A0AA38MMM3_9CUCU</name>
<dbReference type="Proteomes" id="UP001168821">
    <property type="component" value="Unassembled WGS sequence"/>
</dbReference>
<gene>
    <name evidence="2" type="ORF">Zmor_006047</name>
</gene>
<evidence type="ECO:0000313" key="3">
    <source>
        <dbReference type="Proteomes" id="UP001168821"/>
    </source>
</evidence>
<sequence length="121" mass="13531">MSQRALTDPQLLEEVRKIQEDEPGSEIDEFDNESVDEDFVPTNNDSDSEDSHPDPIRVSVDTASNVASTSQQFTMPSTSRNPRRKRNNNQPTVKTGDTEQSRDGTRWTVIDSGSTAGRFND</sequence>
<evidence type="ECO:0000256" key="1">
    <source>
        <dbReference type="SAM" id="MobiDB-lite"/>
    </source>
</evidence>
<feature type="compositionally biased region" description="Polar residues" evidence="1">
    <location>
        <begin position="61"/>
        <end position="79"/>
    </location>
</feature>
<dbReference type="EMBL" id="JALNTZ010000002">
    <property type="protein sequence ID" value="KAJ3661659.1"/>
    <property type="molecule type" value="Genomic_DNA"/>
</dbReference>
<feature type="compositionally biased region" description="Acidic residues" evidence="1">
    <location>
        <begin position="21"/>
        <end position="39"/>
    </location>
</feature>
<keyword evidence="3" id="KW-1185">Reference proteome</keyword>
<reference evidence="2" key="1">
    <citation type="journal article" date="2023" name="G3 (Bethesda)">
        <title>Whole genome assemblies of Zophobas morio and Tenebrio molitor.</title>
        <authorList>
            <person name="Kaur S."/>
            <person name="Stinson S.A."/>
            <person name="diCenzo G.C."/>
        </authorList>
    </citation>
    <scope>NUCLEOTIDE SEQUENCE</scope>
    <source>
        <strain evidence="2">QUZm001</strain>
    </source>
</reference>
<comment type="caution">
    <text evidence="2">The sequence shown here is derived from an EMBL/GenBank/DDBJ whole genome shotgun (WGS) entry which is preliminary data.</text>
</comment>
<dbReference type="AlphaFoldDB" id="A0AA38MMM3"/>
<protein>
    <submittedName>
        <fullName evidence="2">Uncharacterized protein</fullName>
    </submittedName>
</protein>
<feature type="compositionally biased region" description="Basic and acidic residues" evidence="1">
    <location>
        <begin position="96"/>
        <end position="105"/>
    </location>
</feature>
<feature type="compositionally biased region" description="Polar residues" evidence="1">
    <location>
        <begin position="111"/>
        <end position="121"/>
    </location>
</feature>
<accession>A0AA38MMM3</accession>
<feature type="region of interest" description="Disordered" evidence="1">
    <location>
        <begin position="1"/>
        <end position="121"/>
    </location>
</feature>
<evidence type="ECO:0000313" key="2">
    <source>
        <dbReference type="EMBL" id="KAJ3661659.1"/>
    </source>
</evidence>
<organism evidence="2 3">
    <name type="scientific">Zophobas morio</name>
    <dbReference type="NCBI Taxonomy" id="2755281"/>
    <lineage>
        <taxon>Eukaryota</taxon>
        <taxon>Metazoa</taxon>
        <taxon>Ecdysozoa</taxon>
        <taxon>Arthropoda</taxon>
        <taxon>Hexapoda</taxon>
        <taxon>Insecta</taxon>
        <taxon>Pterygota</taxon>
        <taxon>Neoptera</taxon>
        <taxon>Endopterygota</taxon>
        <taxon>Coleoptera</taxon>
        <taxon>Polyphaga</taxon>
        <taxon>Cucujiformia</taxon>
        <taxon>Tenebrionidae</taxon>
        <taxon>Zophobas</taxon>
    </lineage>
</organism>
<proteinExistence type="predicted"/>